<dbReference type="OrthoDB" id="365379at2759"/>
<keyword evidence="9" id="KW-1185">Reference proteome</keyword>
<gene>
    <name evidence="8" type="ORF">OLEA9_A100342</name>
</gene>
<dbReference type="Pfam" id="PF13639">
    <property type="entry name" value="zf-RING_2"/>
    <property type="match status" value="1"/>
</dbReference>
<feature type="compositionally biased region" description="Acidic residues" evidence="5">
    <location>
        <begin position="310"/>
        <end position="345"/>
    </location>
</feature>
<feature type="region of interest" description="Disordered" evidence="5">
    <location>
        <begin position="736"/>
        <end position="758"/>
    </location>
</feature>
<feature type="compositionally biased region" description="Basic residues" evidence="5">
    <location>
        <begin position="211"/>
        <end position="230"/>
    </location>
</feature>
<feature type="domain" description="PHD-type" evidence="6">
    <location>
        <begin position="638"/>
        <end position="687"/>
    </location>
</feature>
<sequence>MICESGFMLFTWVEIVLEDKLWGFFNLVLYSTITIVANHDAKFTRFNVIRNEFIIFHIKALKKWGNCSESFCLCGNLIREKNKNFDYEFFFGFEIHLILILCNILEGVDCYMILFISFLVILWVWEQMARRGNVGYKRNTRNRDQLEGNGLDDSDEDYKVGEDEEINESEDEYCSSFAEDESEESLGKFGEEEEDEWVEKKVKFVERPRGQKGFRGKKKNGGLKKKRKKVVVYSEEEEDNDSDNDFASTKGRKKKRVSYKEEEEEEDVIEVLYRESDRRQRPRKKTMVSYKEDNDDFDDEISRKNTKFSDEEEKDNMAYDDSDDDDDDFLPDEVDGIEDNDDFDDEISRKKIEFSDIKEKDDVACDDSEDDDDDDNFLPEEIDGIGDEEESPVTTKNKIGRASMEEKGNVTGRRKSRNAKVTKKTKGKRSIKKQGSTGKVRSDCGKEFRDDNQTVQKKITARGMSWRKSASDSDSDFVSPGSSDHEYTISEDEREQIREASEFCGSLRSSNSKLIEENFILPPQRKRAVRKGKGKVEGIEVEAGKQVCGICLSEEGKRTVRGTLNCCSHYFCFACIIEWSKVESRCPLCKQRFSTISRTARADAGLGLRTQVITVPERDQIYQPSEEERRGYLDPYENVLCIECLQGGDDALMLLCDICDSPAHTYCVGLGHEVPEGNWYCDGCRPTALASSGAQGLNPNVDHGASNNLSVGSSPVASAREAFDLNELYVPDTQLTQGTEHSLSPRHSLGNIQAASPASGTGAATLLERRRIQRQIHQFLNYRSRPSDRTDGMVTVSGKGPFGTQVGGGRELVPGYTVAPMRMAPRNIYLQGSLLDNPTLPFHPREVFSPRFSNFRRQSLRNQASTSADHSLGGMTLSEFIGINRRFGLGQGQQVHPCSGTSDISTDVSFPNQFREDHHVQEHCKDLYTPHCS</sequence>
<feature type="compositionally biased region" description="Acidic residues" evidence="5">
    <location>
        <begin position="234"/>
        <end position="244"/>
    </location>
</feature>
<organism evidence="8 9">
    <name type="scientific">Olea europaea subsp. europaea</name>
    <dbReference type="NCBI Taxonomy" id="158383"/>
    <lineage>
        <taxon>Eukaryota</taxon>
        <taxon>Viridiplantae</taxon>
        <taxon>Streptophyta</taxon>
        <taxon>Embryophyta</taxon>
        <taxon>Tracheophyta</taxon>
        <taxon>Spermatophyta</taxon>
        <taxon>Magnoliopsida</taxon>
        <taxon>eudicotyledons</taxon>
        <taxon>Gunneridae</taxon>
        <taxon>Pentapetalae</taxon>
        <taxon>asterids</taxon>
        <taxon>lamiids</taxon>
        <taxon>Lamiales</taxon>
        <taxon>Oleaceae</taxon>
        <taxon>Oleeae</taxon>
        <taxon>Olea</taxon>
    </lineage>
</organism>
<dbReference type="InterPro" id="IPR017907">
    <property type="entry name" value="Znf_RING_CS"/>
</dbReference>
<dbReference type="InterPro" id="IPR013083">
    <property type="entry name" value="Znf_RING/FYVE/PHD"/>
</dbReference>
<dbReference type="Gene3D" id="3.30.40.10">
    <property type="entry name" value="Zinc/RING finger domain, C3HC4 (zinc finger)"/>
    <property type="match status" value="2"/>
</dbReference>
<evidence type="ECO:0000256" key="1">
    <source>
        <dbReference type="ARBA" id="ARBA00022723"/>
    </source>
</evidence>
<dbReference type="Gramene" id="OE9A100342T8">
    <property type="protein sequence ID" value="OE9A100342C8"/>
    <property type="gene ID" value="OE9A100342"/>
</dbReference>
<dbReference type="AlphaFoldDB" id="A0A8S0QI92"/>
<dbReference type="SUPFAM" id="SSF57903">
    <property type="entry name" value="FYVE/PHD zinc finger"/>
    <property type="match status" value="1"/>
</dbReference>
<dbReference type="InterPro" id="IPR019787">
    <property type="entry name" value="Znf_PHD-finger"/>
</dbReference>
<evidence type="ECO:0000256" key="3">
    <source>
        <dbReference type="ARBA" id="ARBA00022833"/>
    </source>
</evidence>
<evidence type="ECO:0000259" key="6">
    <source>
        <dbReference type="PROSITE" id="PS50016"/>
    </source>
</evidence>
<feature type="domain" description="RING-type" evidence="7">
    <location>
        <begin position="548"/>
        <end position="590"/>
    </location>
</feature>
<keyword evidence="3" id="KW-0862">Zinc</keyword>
<feature type="compositionally biased region" description="Basic residues" evidence="5">
    <location>
        <begin position="412"/>
        <end position="432"/>
    </location>
</feature>
<dbReference type="PANTHER" id="PTHR47177:SF3">
    <property type="entry name" value="F18C1.6 PROTEIN"/>
    <property type="match status" value="1"/>
</dbReference>
<feature type="compositionally biased region" description="Basic and acidic residues" evidence="5">
    <location>
        <begin position="346"/>
        <end position="363"/>
    </location>
</feature>
<feature type="compositionally biased region" description="Acidic residues" evidence="5">
    <location>
        <begin position="150"/>
        <end position="171"/>
    </location>
</feature>
<dbReference type="CDD" id="cd16574">
    <property type="entry name" value="RING-HC_Topors"/>
    <property type="match status" value="1"/>
</dbReference>
<dbReference type="GO" id="GO:0008270">
    <property type="term" value="F:zinc ion binding"/>
    <property type="evidence" value="ECO:0007669"/>
    <property type="project" value="UniProtKB-KW"/>
</dbReference>
<evidence type="ECO:0000256" key="2">
    <source>
        <dbReference type="ARBA" id="ARBA00022771"/>
    </source>
</evidence>
<keyword evidence="2 4" id="KW-0863">Zinc-finger</keyword>
<evidence type="ECO:0000313" key="8">
    <source>
        <dbReference type="EMBL" id="CAA2967617.1"/>
    </source>
</evidence>
<dbReference type="Pfam" id="PF00628">
    <property type="entry name" value="PHD"/>
    <property type="match status" value="1"/>
</dbReference>
<dbReference type="InterPro" id="IPR011011">
    <property type="entry name" value="Znf_FYVE_PHD"/>
</dbReference>
<dbReference type="InterPro" id="IPR001841">
    <property type="entry name" value="Znf_RING"/>
</dbReference>
<reference evidence="8 9" key="1">
    <citation type="submission" date="2019-12" db="EMBL/GenBank/DDBJ databases">
        <authorList>
            <person name="Alioto T."/>
            <person name="Alioto T."/>
            <person name="Gomez Garrido J."/>
        </authorList>
    </citation>
    <scope>NUCLEOTIDE SEQUENCE [LARGE SCALE GENOMIC DNA]</scope>
</reference>
<evidence type="ECO:0000256" key="5">
    <source>
        <dbReference type="SAM" id="MobiDB-lite"/>
    </source>
</evidence>
<dbReference type="PROSITE" id="PS50089">
    <property type="entry name" value="ZF_RING_2"/>
    <property type="match status" value="1"/>
</dbReference>
<feature type="region of interest" description="Disordered" evidence="5">
    <location>
        <begin position="211"/>
        <end position="489"/>
    </location>
</feature>
<evidence type="ECO:0000259" key="7">
    <source>
        <dbReference type="PROSITE" id="PS50089"/>
    </source>
</evidence>
<proteinExistence type="predicted"/>
<evidence type="ECO:0000256" key="4">
    <source>
        <dbReference type="PROSITE-ProRule" id="PRU00175"/>
    </source>
</evidence>
<feature type="compositionally biased region" description="Basic and acidic residues" evidence="5">
    <location>
        <begin position="440"/>
        <end position="452"/>
    </location>
</feature>
<dbReference type="SMART" id="SM00184">
    <property type="entry name" value="RING"/>
    <property type="match status" value="1"/>
</dbReference>
<feature type="compositionally biased region" description="Acidic residues" evidence="5">
    <location>
        <begin position="364"/>
        <end position="391"/>
    </location>
</feature>
<dbReference type="InterPro" id="IPR001965">
    <property type="entry name" value="Znf_PHD"/>
</dbReference>
<dbReference type="PANTHER" id="PTHR47177">
    <property type="entry name" value="F18C1.6 PROTEIN"/>
    <property type="match status" value="1"/>
</dbReference>
<accession>A0A8S0QI92</accession>
<name>A0A8S0QI92_OLEEU</name>
<comment type="caution">
    <text evidence="8">The sequence shown here is derived from an EMBL/GenBank/DDBJ whole genome shotgun (WGS) entry which is preliminary data.</text>
</comment>
<protein>
    <submittedName>
        <fullName evidence="8">Chromodomain-helicase-DNA-binding 5-like isoform X1</fullName>
    </submittedName>
</protein>
<feature type="compositionally biased region" description="Basic and acidic residues" evidence="5">
    <location>
        <begin position="300"/>
        <end position="309"/>
    </location>
</feature>
<dbReference type="SMART" id="SM00249">
    <property type="entry name" value="PHD"/>
    <property type="match status" value="1"/>
</dbReference>
<dbReference type="PROSITE" id="PS50016">
    <property type="entry name" value="ZF_PHD_2"/>
    <property type="match status" value="1"/>
</dbReference>
<dbReference type="EMBL" id="CACTIH010001888">
    <property type="protein sequence ID" value="CAA2967617.1"/>
    <property type="molecule type" value="Genomic_DNA"/>
</dbReference>
<dbReference type="SUPFAM" id="SSF57850">
    <property type="entry name" value="RING/U-box"/>
    <property type="match status" value="1"/>
</dbReference>
<keyword evidence="1" id="KW-0479">Metal-binding</keyword>
<evidence type="ECO:0000313" key="9">
    <source>
        <dbReference type="Proteomes" id="UP000594638"/>
    </source>
</evidence>
<dbReference type="Proteomes" id="UP000594638">
    <property type="component" value="Unassembled WGS sequence"/>
</dbReference>
<dbReference type="PROSITE" id="PS00518">
    <property type="entry name" value="ZF_RING_1"/>
    <property type="match status" value="1"/>
</dbReference>
<feature type="region of interest" description="Disordered" evidence="5">
    <location>
        <begin position="145"/>
        <end position="171"/>
    </location>
</feature>
<dbReference type="InterPro" id="IPR058746">
    <property type="entry name" value="Znf_RING-type_Topors"/>
</dbReference>